<protein>
    <submittedName>
        <fullName evidence="1">Uncharacterized protein</fullName>
    </submittedName>
</protein>
<gene>
    <name evidence="1" type="ORF">NEMVEDRAFT_v1g197507</name>
</gene>
<evidence type="ECO:0000313" key="1">
    <source>
        <dbReference type="EMBL" id="EDO48660.1"/>
    </source>
</evidence>
<accession>A7RI90</accession>
<dbReference type="AlphaFoldDB" id="A7RI90"/>
<dbReference type="Proteomes" id="UP000001593">
    <property type="component" value="Unassembled WGS sequence"/>
</dbReference>
<keyword evidence="2" id="KW-1185">Reference proteome</keyword>
<proteinExistence type="predicted"/>
<sequence length="169" mass="19669">MSRAHQEQNLANKETVFWVIFNIDAILKMTQKTLGTRLKHLKSPRTLRFRLSPELSQLKAVGCYKDNEDERALRIPYHNHRRQIDWSKYPDFTEVIRACAKEAYEKGFTSMFGVQFYGECWSDEQAAARFNMHRMSTDCDHGVGKKFTNFIYGICTAISTHKKITLPGI</sequence>
<dbReference type="InParanoid" id="A7RI90"/>
<reference evidence="1 2" key="1">
    <citation type="journal article" date="2007" name="Science">
        <title>Sea anemone genome reveals ancestral eumetazoan gene repertoire and genomic organization.</title>
        <authorList>
            <person name="Putnam N.H."/>
            <person name="Srivastava M."/>
            <person name="Hellsten U."/>
            <person name="Dirks B."/>
            <person name="Chapman J."/>
            <person name="Salamov A."/>
            <person name="Terry A."/>
            <person name="Shapiro H."/>
            <person name="Lindquist E."/>
            <person name="Kapitonov V.V."/>
            <person name="Jurka J."/>
            <person name="Genikhovich G."/>
            <person name="Grigoriev I.V."/>
            <person name="Lucas S.M."/>
            <person name="Steele R.E."/>
            <person name="Finnerty J.R."/>
            <person name="Technau U."/>
            <person name="Martindale M.Q."/>
            <person name="Rokhsar D.S."/>
        </authorList>
    </citation>
    <scope>NUCLEOTIDE SEQUENCE [LARGE SCALE GENOMIC DNA]</scope>
    <source>
        <strain evidence="2">CH2 X CH6</strain>
    </source>
</reference>
<dbReference type="HOGENOM" id="CLU_1580379_0_0_1"/>
<organism evidence="1 2">
    <name type="scientific">Nematostella vectensis</name>
    <name type="common">Starlet sea anemone</name>
    <dbReference type="NCBI Taxonomy" id="45351"/>
    <lineage>
        <taxon>Eukaryota</taxon>
        <taxon>Metazoa</taxon>
        <taxon>Cnidaria</taxon>
        <taxon>Anthozoa</taxon>
        <taxon>Hexacorallia</taxon>
        <taxon>Actiniaria</taxon>
        <taxon>Edwardsiidae</taxon>
        <taxon>Nematostella</taxon>
    </lineage>
</organism>
<name>A7RI90_NEMVE</name>
<dbReference type="PhylomeDB" id="A7RI90"/>
<dbReference type="EMBL" id="DS469512">
    <property type="protein sequence ID" value="EDO48660.1"/>
    <property type="molecule type" value="Genomic_DNA"/>
</dbReference>
<evidence type="ECO:0000313" key="2">
    <source>
        <dbReference type="Proteomes" id="UP000001593"/>
    </source>
</evidence>